<evidence type="ECO:0000313" key="1">
    <source>
        <dbReference type="EMBL" id="KIM43906.1"/>
    </source>
</evidence>
<evidence type="ECO:0008006" key="3">
    <source>
        <dbReference type="Google" id="ProtNLM"/>
    </source>
</evidence>
<proteinExistence type="predicted"/>
<name>A0A0C3CJH3_HEBCY</name>
<accession>A0A0C3CJH3</accession>
<reference evidence="1 2" key="1">
    <citation type="submission" date="2014-04" db="EMBL/GenBank/DDBJ databases">
        <authorList>
            <consortium name="DOE Joint Genome Institute"/>
            <person name="Kuo A."/>
            <person name="Gay G."/>
            <person name="Dore J."/>
            <person name="Kohler A."/>
            <person name="Nagy L.G."/>
            <person name="Floudas D."/>
            <person name="Copeland A."/>
            <person name="Barry K.W."/>
            <person name="Cichocki N."/>
            <person name="Veneault-Fourrey C."/>
            <person name="LaButti K."/>
            <person name="Lindquist E.A."/>
            <person name="Lipzen A."/>
            <person name="Lundell T."/>
            <person name="Morin E."/>
            <person name="Murat C."/>
            <person name="Sun H."/>
            <person name="Tunlid A."/>
            <person name="Henrissat B."/>
            <person name="Grigoriev I.V."/>
            <person name="Hibbett D.S."/>
            <person name="Martin F."/>
            <person name="Nordberg H.P."/>
            <person name="Cantor M.N."/>
            <person name="Hua S.X."/>
        </authorList>
    </citation>
    <scope>NUCLEOTIDE SEQUENCE [LARGE SCALE GENOMIC DNA]</scope>
    <source>
        <strain evidence="2">h7</strain>
    </source>
</reference>
<protein>
    <recommendedName>
        <fullName evidence="3">F-box domain-containing protein</fullName>
    </recommendedName>
</protein>
<dbReference type="HOGENOM" id="CLU_597221_0_0_1"/>
<reference evidence="2" key="2">
    <citation type="submission" date="2015-01" db="EMBL/GenBank/DDBJ databases">
        <title>Evolutionary Origins and Diversification of the Mycorrhizal Mutualists.</title>
        <authorList>
            <consortium name="DOE Joint Genome Institute"/>
            <consortium name="Mycorrhizal Genomics Consortium"/>
            <person name="Kohler A."/>
            <person name="Kuo A."/>
            <person name="Nagy L.G."/>
            <person name="Floudas D."/>
            <person name="Copeland A."/>
            <person name="Barry K.W."/>
            <person name="Cichocki N."/>
            <person name="Veneault-Fourrey C."/>
            <person name="LaButti K."/>
            <person name="Lindquist E.A."/>
            <person name="Lipzen A."/>
            <person name="Lundell T."/>
            <person name="Morin E."/>
            <person name="Murat C."/>
            <person name="Riley R."/>
            <person name="Ohm R."/>
            <person name="Sun H."/>
            <person name="Tunlid A."/>
            <person name="Henrissat B."/>
            <person name="Grigoriev I.V."/>
            <person name="Hibbett D.S."/>
            <person name="Martin F."/>
        </authorList>
    </citation>
    <scope>NUCLEOTIDE SEQUENCE [LARGE SCALE GENOMIC DNA]</scope>
    <source>
        <strain evidence="2">h7</strain>
    </source>
</reference>
<dbReference type="AlphaFoldDB" id="A0A0C3CJH3"/>
<sequence length="454" mass="50993">MPATDIHDIPPEILAAVFEIGIHTWGIHFISPLPRVCQHWQFVVDNTPRLWGIISVSPNSSPRVLEKQITKAKASPLSIRISSSAQGTRHNRVRQQLFALSANWVAADVGTAFLCESGTRWNALRYNLETLTLCRGNPIYDDPGSFFEGPTYHSHRQLALHTFSADSLPKAWTTGFLGPWIKHFYLRQWRTGLKIIDTWEYLARIPNSTTIELCQVQHIEHPDRVPPLPRTIVLRKLESLRLTSVKFAPTVLSAIAVPSLQTLSIRDASERWWWRDGPPSMSGFFAQWSQPSHSPTHLHTLELIDTLRAGDIPYLIHWLRRLPNLVRLLITDDKIGKAATSTTSTSSNGGANLYNALAYPYTNEDRGSSAWLCPSLMILYLDTAPELMDLIPIARSRGGIAPLTADIPPPARLRRLESHLCVDNQEELNELKSLIDEANCICTQCGLTIEDSSQ</sequence>
<evidence type="ECO:0000313" key="2">
    <source>
        <dbReference type="Proteomes" id="UP000053424"/>
    </source>
</evidence>
<dbReference type="EMBL" id="KN831774">
    <property type="protein sequence ID" value="KIM43906.1"/>
    <property type="molecule type" value="Genomic_DNA"/>
</dbReference>
<gene>
    <name evidence="1" type="ORF">M413DRAFT_442972</name>
</gene>
<dbReference type="SUPFAM" id="SSF52047">
    <property type="entry name" value="RNI-like"/>
    <property type="match status" value="1"/>
</dbReference>
<organism evidence="1 2">
    <name type="scientific">Hebeloma cylindrosporum</name>
    <dbReference type="NCBI Taxonomy" id="76867"/>
    <lineage>
        <taxon>Eukaryota</taxon>
        <taxon>Fungi</taxon>
        <taxon>Dikarya</taxon>
        <taxon>Basidiomycota</taxon>
        <taxon>Agaricomycotina</taxon>
        <taxon>Agaricomycetes</taxon>
        <taxon>Agaricomycetidae</taxon>
        <taxon>Agaricales</taxon>
        <taxon>Agaricineae</taxon>
        <taxon>Hymenogastraceae</taxon>
        <taxon>Hebeloma</taxon>
    </lineage>
</organism>
<keyword evidence="2" id="KW-1185">Reference proteome</keyword>
<dbReference type="OrthoDB" id="3062612at2759"/>
<dbReference type="Proteomes" id="UP000053424">
    <property type="component" value="Unassembled WGS sequence"/>
</dbReference>